<organism evidence="2 3">
    <name type="scientific">Candidatus Chloroploca mongolica</name>
    <dbReference type="NCBI Taxonomy" id="2528176"/>
    <lineage>
        <taxon>Bacteria</taxon>
        <taxon>Bacillati</taxon>
        <taxon>Chloroflexota</taxon>
        <taxon>Chloroflexia</taxon>
        <taxon>Chloroflexales</taxon>
        <taxon>Chloroflexineae</taxon>
        <taxon>Oscillochloridaceae</taxon>
        <taxon>Candidatus Chloroploca</taxon>
    </lineage>
</organism>
<protein>
    <recommendedName>
        <fullName evidence="4">DUF5673 domain-containing protein</fullName>
    </recommendedName>
</protein>
<evidence type="ECO:0000313" key="2">
    <source>
        <dbReference type="EMBL" id="MBP1466363.1"/>
    </source>
</evidence>
<dbReference type="Proteomes" id="UP001193081">
    <property type="component" value="Unassembled WGS sequence"/>
</dbReference>
<accession>A0ABS4DA98</accession>
<feature type="transmembrane region" description="Helical" evidence="1">
    <location>
        <begin position="62"/>
        <end position="83"/>
    </location>
</feature>
<evidence type="ECO:0008006" key="4">
    <source>
        <dbReference type="Google" id="ProtNLM"/>
    </source>
</evidence>
<name>A0ABS4DA98_9CHLR</name>
<keyword evidence="1" id="KW-1133">Transmembrane helix</keyword>
<reference evidence="2 3" key="1">
    <citation type="submission" date="2021-03" db="EMBL/GenBank/DDBJ databases">
        <authorList>
            <person name="Grouzdev D.S."/>
        </authorList>
    </citation>
    <scope>NUCLEOTIDE SEQUENCE [LARGE SCALE GENOMIC DNA]</scope>
    <source>
        <strain evidence="2 3">M50-1</strain>
    </source>
</reference>
<comment type="caution">
    <text evidence="2">The sequence shown here is derived from an EMBL/GenBank/DDBJ whole genome shotgun (WGS) entry which is preliminary data.</text>
</comment>
<dbReference type="RefSeq" id="WP_135478359.1">
    <property type="nucleotide sequence ID" value="NZ_SIJK02000018.1"/>
</dbReference>
<gene>
    <name evidence="2" type="ORF">EYB53_011670</name>
</gene>
<dbReference type="EMBL" id="SIJK02000018">
    <property type="protein sequence ID" value="MBP1466363.1"/>
    <property type="molecule type" value="Genomic_DNA"/>
</dbReference>
<evidence type="ECO:0000256" key="1">
    <source>
        <dbReference type="SAM" id="Phobius"/>
    </source>
</evidence>
<keyword evidence="1" id="KW-0812">Transmembrane</keyword>
<proteinExistence type="predicted"/>
<keyword evidence="3" id="KW-1185">Reference proteome</keyword>
<feature type="transmembrane region" description="Helical" evidence="1">
    <location>
        <begin position="12"/>
        <end position="33"/>
    </location>
</feature>
<evidence type="ECO:0000313" key="3">
    <source>
        <dbReference type="Proteomes" id="UP001193081"/>
    </source>
</evidence>
<sequence length="191" mass="21389">MNTYRLSAAGRRLVLILLIAALLIWAFAIWSFASTLRLSYNPLEFWSSLQATLASGPGIGQLVPALLMFVLIIATPFLIWNLLIEWSAAYTPTTDGLRFASLGVQIEYPWAAVSDLRRTDDDREEPFDELVLTTDCTTQIRNPLVRLLYRQAYGSLRLPIYAGVETRDELLAEIRRATRMASPLAETAPAV</sequence>
<keyword evidence="1" id="KW-0472">Membrane</keyword>